<organism evidence="1 2">
    <name type="scientific">Blastomyces gilchristii (strain SLH14081)</name>
    <name type="common">Blastomyces dermatitidis</name>
    <dbReference type="NCBI Taxonomy" id="559298"/>
    <lineage>
        <taxon>Eukaryota</taxon>
        <taxon>Fungi</taxon>
        <taxon>Dikarya</taxon>
        <taxon>Ascomycota</taxon>
        <taxon>Pezizomycotina</taxon>
        <taxon>Eurotiomycetes</taxon>
        <taxon>Eurotiomycetidae</taxon>
        <taxon>Onygenales</taxon>
        <taxon>Ajellomycetaceae</taxon>
        <taxon>Blastomyces</taxon>
    </lineage>
</organism>
<protein>
    <submittedName>
        <fullName evidence="1">Uncharacterized protein</fullName>
    </submittedName>
</protein>
<dbReference type="EMBL" id="GG657486">
    <property type="protein sequence ID" value="OAT14277.1"/>
    <property type="molecule type" value="Genomic_DNA"/>
</dbReference>
<evidence type="ECO:0000313" key="2">
    <source>
        <dbReference type="Proteomes" id="UP000002038"/>
    </source>
</evidence>
<evidence type="ECO:0000313" key="1">
    <source>
        <dbReference type="EMBL" id="OAT14277.1"/>
    </source>
</evidence>
<dbReference type="VEuPathDB" id="FungiDB:BDBG_09341"/>
<gene>
    <name evidence="1" type="ORF">BDBG_09341</name>
</gene>
<name>A0A179V4C7_BLAGS</name>
<dbReference type="GeneID" id="8500994"/>
<proteinExistence type="predicted"/>
<reference evidence="2" key="1">
    <citation type="journal article" date="2015" name="PLoS Genet.">
        <title>The dynamic genome and transcriptome of the human fungal pathogen Blastomyces and close relative Emmonsia.</title>
        <authorList>
            <person name="Munoz J.F."/>
            <person name="Gauthier G.M."/>
            <person name="Desjardins C.A."/>
            <person name="Gallo J.E."/>
            <person name="Holder J."/>
            <person name="Sullivan T.D."/>
            <person name="Marty A.J."/>
            <person name="Carmen J.C."/>
            <person name="Chen Z."/>
            <person name="Ding L."/>
            <person name="Gujja S."/>
            <person name="Magrini V."/>
            <person name="Misas E."/>
            <person name="Mitreva M."/>
            <person name="Priest M."/>
            <person name="Saif S."/>
            <person name="Whiston E.A."/>
            <person name="Young S."/>
            <person name="Zeng Q."/>
            <person name="Goldman W.E."/>
            <person name="Mardis E.R."/>
            <person name="Taylor J.W."/>
            <person name="McEwen J.G."/>
            <person name="Clay O.K."/>
            <person name="Klein B.S."/>
            <person name="Cuomo C.A."/>
        </authorList>
    </citation>
    <scope>NUCLEOTIDE SEQUENCE [LARGE SCALE GENOMIC DNA]</scope>
    <source>
        <strain evidence="2">SLH14081</strain>
    </source>
</reference>
<dbReference type="AlphaFoldDB" id="A0A179V4C7"/>
<dbReference type="KEGG" id="bgh:BDBG_09341"/>
<sequence>MCNGFSSRTSQGGATAFLRPLITEADETASNSVLFDYQVTLREHHTAEREAIHFYINRPTGEQAEQRQIQPFPVETFRAYWVEIHPDGDLTPSESRDALPPLHRFPLQNLTRPEDLEASPTALASMKLITGQKKMGGNSTVRKLRLDTCEMGVIGRRMLIVNATGVRVAEGVIGWN</sequence>
<dbReference type="RefSeq" id="XP_002620317.1">
    <property type="nucleotide sequence ID" value="XM_002620271.2"/>
</dbReference>
<dbReference type="Proteomes" id="UP000002038">
    <property type="component" value="Unassembled WGS sequence"/>
</dbReference>
<keyword evidence="2" id="KW-1185">Reference proteome</keyword>
<accession>A0A179V4C7</accession>